<dbReference type="Proteomes" id="UP001152658">
    <property type="component" value="Unassembled WGS sequence"/>
</dbReference>
<gene>
    <name evidence="1" type="ORF">VAE063_1010256</name>
</gene>
<evidence type="ECO:0000313" key="1">
    <source>
        <dbReference type="EMBL" id="CAH8198580.1"/>
    </source>
</evidence>
<dbReference type="EMBL" id="CALYLK010000002">
    <property type="protein sequence ID" value="CAH8198580.1"/>
    <property type="molecule type" value="Genomic_DNA"/>
</dbReference>
<accession>A0ABN8TMU2</accession>
<keyword evidence="2" id="KW-1185">Reference proteome</keyword>
<sequence length="43" mass="4651">MSLGFASILISWAFASGSVDSLVTLLRKTFPQTQLISATEHLL</sequence>
<protein>
    <submittedName>
        <fullName evidence="1">Uncharacterized protein</fullName>
    </submittedName>
</protein>
<evidence type="ECO:0000313" key="2">
    <source>
        <dbReference type="Proteomes" id="UP001152658"/>
    </source>
</evidence>
<name>A0ABN8TMU2_9VIBR</name>
<proteinExistence type="predicted"/>
<comment type="caution">
    <text evidence="1">The sequence shown here is derived from an EMBL/GenBank/DDBJ whole genome shotgun (WGS) entry which is preliminary data.</text>
</comment>
<reference evidence="1" key="1">
    <citation type="submission" date="2022-06" db="EMBL/GenBank/DDBJ databases">
        <authorList>
            <person name="Goudenege D."/>
            <person name="Le Roux F."/>
        </authorList>
    </citation>
    <scope>NUCLEOTIDE SEQUENCE</scope>
    <source>
        <strain evidence="1">12-063</strain>
    </source>
</reference>
<organism evidence="1 2">
    <name type="scientific">Vibrio aestuarianus</name>
    <dbReference type="NCBI Taxonomy" id="28171"/>
    <lineage>
        <taxon>Bacteria</taxon>
        <taxon>Pseudomonadati</taxon>
        <taxon>Pseudomonadota</taxon>
        <taxon>Gammaproteobacteria</taxon>
        <taxon>Vibrionales</taxon>
        <taxon>Vibrionaceae</taxon>
        <taxon>Vibrio</taxon>
    </lineage>
</organism>